<dbReference type="EMBL" id="KF826690">
    <property type="protein sequence ID" value="AIS85802.1"/>
    <property type="molecule type" value="Genomic_DNA"/>
</dbReference>
<sequence length="44" mass="4671">MLEGASGDGRRFGYILGPGSRATAGLRMYARVRCRSGDGLRPAD</sequence>
<dbReference type="AlphaFoldDB" id="A0A097CT40"/>
<proteinExistence type="predicted"/>
<reference evidence="1" key="1">
    <citation type="submission" date="2013-11" db="EMBL/GenBank/DDBJ databases">
        <title>New antitubercular compounds from marine-derived Verrucosispora sp. MS100047.</title>
        <authorList>
            <person name="Huang P."/>
            <person name="Xie F."/>
            <person name="Wang Q."/>
            <person name="Wang J."/>
            <person name="Wang Q."/>
            <person name="Abdel-Mageed W.M."/>
            <person name="Liu M."/>
            <person name="Han J."/>
            <person name="Song F."/>
            <person name="Dai H."/>
            <person name="Liu X."/>
            <person name="Zhang L."/>
        </authorList>
    </citation>
    <scope>NUCLEOTIDE SEQUENCE</scope>
    <source>
        <strain evidence="1">MS100047</strain>
    </source>
</reference>
<gene>
    <name evidence="1" type="ORF">VASRM7_560</name>
</gene>
<protein>
    <submittedName>
        <fullName evidence="1">Uncharacterized protein</fullName>
    </submittedName>
</protein>
<evidence type="ECO:0000313" key="1">
    <source>
        <dbReference type="EMBL" id="AIS85802.1"/>
    </source>
</evidence>
<accession>A0A097CT40</accession>
<name>A0A097CT40_9ACTN</name>
<organism evidence="1">
    <name type="scientific">Verrucosispora sp. MS100047</name>
    <dbReference type="NCBI Taxonomy" id="1410949"/>
    <lineage>
        <taxon>Bacteria</taxon>
        <taxon>Bacillati</taxon>
        <taxon>Actinomycetota</taxon>
        <taxon>Actinomycetes</taxon>
        <taxon>Micromonosporales</taxon>
        <taxon>Micromonosporaceae</taxon>
        <taxon>Micromonospora</taxon>
    </lineage>
</organism>